<keyword evidence="8" id="KW-0694">RNA-binding</keyword>
<evidence type="ECO:0000256" key="7">
    <source>
        <dbReference type="ARBA" id="ARBA00022840"/>
    </source>
</evidence>
<keyword evidence="4" id="KW-0547">Nucleotide-binding</keyword>
<evidence type="ECO:0000313" key="18">
    <source>
        <dbReference type="Proteomes" id="UP000027002"/>
    </source>
</evidence>
<comment type="subcellular location">
    <subcellularLocation>
        <location evidence="1">Nucleus</location>
    </subcellularLocation>
</comment>
<dbReference type="GO" id="GO:0042254">
    <property type="term" value="P:ribosome biogenesis"/>
    <property type="evidence" value="ECO:0007669"/>
    <property type="project" value="UniProtKB-KW"/>
</dbReference>
<feature type="compositionally biased region" description="Low complexity" evidence="12">
    <location>
        <begin position="28"/>
        <end position="50"/>
    </location>
</feature>
<dbReference type="Pfam" id="PF00271">
    <property type="entry name" value="Helicase_C"/>
    <property type="match status" value="1"/>
</dbReference>
<dbReference type="RefSeq" id="XP_042999042.1">
    <property type="nucleotide sequence ID" value="XM_043143109.1"/>
</dbReference>
<evidence type="ECO:0000256" key="1">
    <source>
        <dbReference type="ARBA" id="ARBA00004123"/>
    </source>
</evidence>
<evidence type="ECO:0000259" key="15">
    <source>
        <dbReference type="PROSITE" id="PS51195"/>
    </source>
</evidence>
<feature type="domain" description="Helicase C-terminal" evidence="14">
    <location>
        <begin position="521"/>
        <end position="677"/>
    </location>
</feature>
<evidence type="ECO:0000259" key="14">
    <source>
        <dbReference type="PROSITE" id="PS51194"/>
    </source>
</evidence>
<dbReference type="EC" id="3.6.4.13" evidence="2"/>
<evidence type="ECO:0000256" key="4">
    <source>
        <dbReference type="ARBA" id="ARBA00022741"/>
    </source>
</evidence>
<evidence type="ECO:0000256" key="12">
    <source>
        <dbReference type="SAM" id="MobiDB-lite"/>
    </source>
</evidence>
<evidence type="ECO:0000313" key="19">
    <source>
        <dbReference type="Proteomes" id="UP000054053"/>
    </source>
</evidence>
<dbReference type="Gene3D" id="3.40.50.300">
    <property type="entry name" value="P-loop containing nucleotide triphosphate hydrolases"/>
    <property type="match status" value="2"/>
</dbReference>
<keyword evidence="9" id="KW-0539">Nucleus</keyword>
<comment type="catalytic activity">
    <reaction evidence="10">
        <text>ATP + H2O = ADP + phosphate + H(+)</text>
        <dbReference type="Rhea" id="RHEA:13065"/>
        <dbReference type="ChEBI" id="CHEBI:15377"/>
        <dbReference type="ChEBI" id="CHEBI:15378"/>
        <dbReference type="ChEBI" id="CHEBI:30616"/>
        <dbReference type="ChEBI" id="CHEBI:43474"/>
        <dbReference type="ChEBI" id="CHEBI:456216"/>
        <dbReference type="EC" id="3.6.4.13"/>
    </reaction>
</comment>
<feature type="compositionally biased region" description="Basic and acidic residues" evidence="12">
    <location>
        <begin position="176"/>
        <end position="187"/>
    </location>
</feature>
<accession>A0A1B5KYM8</accession>
<dbReference type="Proteomes" id="UP000054053">
    <property type="component" value="Unassembled WGS sequence"/>
</dbReference>
<evidence type="ECO:0000256" key="2">
    <source>
        <dbReference type="ARBA" id="ARBA00012552"/>
    </source>
</evidence>
<dbReference type="SMART" id="SM00490">
    <property type="entry name" value="HELICc"/>
    <property type="match status" value="1"/>
</dbReference>
<dbReference type="Proteomes" id="UP000027002">
    <property type="component" value="Chromosome 4"/>
</dbReference>
<feature type="region of interest" description="Disordered" evidence="12">
    <location>
        <begin position="94"/>
        <end position="200"/>
    </location>
</feature>
<feature type="domain" description="Helicase ATP-binding" evidence="13">
    <location>
        <begin position="252"/>
        <end position="474"/>
    </location>
</feature>
<feature type="compositionally biased region" description="Basic residues" evidence="12">
    <location>
        <begin position="1"/>
        <end position="10"/>
    </location>
</feature>
<evidence type="ECO:0000256" key="5">
    <source>
        <dbReference type="ARBA" id="ARBA00022801"/>
    </source>
</evidence>
<feature type="short sequence motif" description="Q motif" evidence="11">
    <location>
        <begin position="221"/>
        <end position="249"/>
    </location>
</feature>
<keyword evidence="5" id="KW-0378">Hydrolase</keyword>
<dbReference type="GO" id="GO:0016787">
    <property type="term" value="F:hydrolase activity"/>
    <property type="evidence" value="ECO:0007669"/>
    <property type="project" value="UniProtKB-KW"/>
</dbReference>
<keyword evidence="6" id="KW-0347">Helicase</keyword>
<dbReference type="GeneID" id="66066389"/>
<evidence type="ECO:0000313" key="16">
    <source>
        <dbReference type="EMBL" id="GAO16178.1"/>
    </source>
</evidence>
<keyword evidence="18" id="KW-1185">Reference proteome</keyword>
<dbReference type="GO" id="GO:0003724">
    <property type="term" value="F:RNA helicase activity"/>
    <property type="evidence" value="ECO:0007669"/>
    <property type="project" value="UniProtKB-EC"/>
</dbReference>
<dbReference type="InterPro" id="IPR000629">
    <property type="entry name" value="RNA-helicase_DEAD-box_CS"/>
</dbReference>
<dbReference type="SUPFAM" id="SSF52540">
    <property type="entry name" value="P-loop containing nucleoside triphosphate hydrolases"/>
    <property type="match status" value="1"/>
</dbReference>
<organism evidence="16 19">
    <name type="scientific">Ustilaginoidea virens</name>
    <name type="common">Rice false smut fungus</name>
    <name type="synonym">Villosiclava virens</name>
    <dbReference type="NCBI Taxonomy" id="1159556"/>
    <lineage>
        <taxon>Eukaryota</taxon>
        <taxon>Fungi</taxon>
        <taxon>Dikarya</taxon>
        <taxon>Ascomycota</taxon>
        <taxon>Pezizomycotina</taxon>
        <taxon>Sordariomycetes</taxon>
        <taxon>Hypocreomycetidae</taxon>
        <taxon>Hypocreales</taxon>
        <taxon>Clavicipitaceae</taxon>
        <taxon>Ustilaginoidea</taxon>
    </lineage>
</organism>
<keyword evidence="7" id="KW-0067">ATP-binding</keyword>
<dbReference type="EMBL" id="BBTG02000028">
    <property type="protein sequence ID" value="GAO16178.1"/>
    <property type="molecule type" value="Genomic_DNA"/>
</dbReference>
<dbReference type="PROSITE" id="PS51194">
    <property type="entry name" value="HELICASE_CTER"/>
    <property type="match status" value="1"/>
</dbReference>
<dbReference type="PANTHER" id="PTHR47959">
    <property type="entry name" value="ATP-DEPENDENT RNA HELICASE RHLE-RELATED"/>
    <property type="match status" value="1"/>
</dbReference>
<dbReference type="InterPro" id="IPR001650">
    <property type="entry name" value="Helicase_C-like"/>
</dbReference>
<evidence type="ECO:0000313" key="17">
    <source>
        <dbReference type="EMBL" id="QUC21369.1"/>
    </source>
</evidence>
<dbReference type="InterPro" id="IPR050079">
    <property type="entry name" value="DEAD_box_RNA_helicase"/>
</dbReference>
<dbReference type="GO" id="GO:0005524">
    <property type="term" value="F:ATP binding"/>
    <property type="evidence" value="ECO:0007669"/>
    <property type="project" value="UniProtKB-KW"/>
</dbReference>
<proteinExistence type="predicted"/>
<dbReference type="PROSITE" id="PS51192">
    <property type="entry name" value="HELICASE_ATP_BIND_1"/>
    <property type="match status" value="1"/>
</dbReference>
<dbReference type="CDD" id="cd18787">
    <property type="entry name" value="SF2_C_DEAD"/>
    <property type="match status" value="1"/>
</dbReference>
<dbReference type="Pfam" id="PF00270">
    <property type="entry name" value="DEAD"/>
    <property type="match status" value="1"/>
</dbReference>
<evidence type="ECO:0000256" key="10">
    <source>
        <dbReference type="ARBA" id="ARBA00047984"/>
    </source>
</evidence>
<gene>
    <name evidence="17" type="ORF">UV8b_05612</name>
    <name evidence="16" type="ORF">UVI_02045270</name>
</gene>
<dbReference type="GO" id="GO:0003723">
    <property type="term" value="F:RNA binding"/>
    <property type="evidence" value="ECO:0007669"/>
    <property type="project" value="UniProtKB-KW"/>
</dbReference>
<dbReference type="GO" id="GO:0010467">
    <property type="term" value="P:gene expression"/>
    <property type="evidence" value="ECO:0007669"/>
    <property type="project" value="UniProtKB-ARBA"/>
</dbReference>
<dbReference type="OrthoDB" id="4310724at2759"/>
<feature type="region of interest" description="Disordered" evidence="12">
    <location>
        <begin position="422"/>
        <end position="442"/>
    </location>
</feature>
<reference evidence="17" key="3">
    <citation type="submission" date="2020-03" db="EMBL/GenBank/DDBJ databases">
        <title>A mixture of massive structural variations and highly conserved coding sequences in Ustilaginoidea virens genome.</title>
        <authorList>
            <person name="Zhang K."/>
            <person name="Zhao Z."/>
            <person name="Zhang Z."/>
            <person name="Li Y."/>
            <person name="Hsiang T."/>
            <person name="Sun W."/>
        </authorList>
    </citation>
    <scope>NUCLEOTIDE SEQUENCE</scope>
    <source>
        <strain evidence="17">UV-8b</strain>
    </source>
</reference>
<protein>
    <recommendedName>
        <fullName evidence="2">RNA helicase</fullName>
        <ecNumber evidence="2">3.6.4.13</ecNumber>
    </recommendedName>
</protein>
<evidence type="ECO:0000256" key="9">
    <source>
        <dbReference type="ARBA" id="ARBA00023242"/>
    </source>
</evidence>
<dbReference type="GO" id="GO:0005829">
    <property type="term" value="C:cytosol"/>
    <property type="evidence" value="ECO:0007669"/>
    <property type="project" value="TreeGrafter"/>
</dbReference>
<dbReference type="GO" id="GO:0005634">
    <property type="term" value="C:nucleus"/>
    <property type="evidence" value="ECO:0007669"/>
    <property type="project" value="UniProtKB-SubCell"/>
</dbReference>
<dbReference type="KEGG" id="uvi:66066389"/>
<evidence type="ECO:0000256" key="3">
    <source>
        <dbReference type="ARBA" id="ARBA00022517"/>
    </source>
</evidence>
<feature type="domain" description="DEAD-box RNA helicase Q" evidence="15">
    <location>
        <begin position="221"/>
        <end position="249"/>
    </location>
</feature>
<name>A0A1B5KYM8_USTVR</name>
<sequence>MLPPSSKRKVPPTPGPAPKRNKNESGTGPRSKAAAAGGKPKSKPRASSSSIGRKVLDASSLGWEAVGQDDFGALQVISGVDVVRNGGNVQFIVKDEEKELSRAPSEAGDEEDSFEGFSDGPVEGQDVHPRKAGDAGADLEGDKSPPESGEVCGLAKAEEEEQAKTANNRGKIQAARKREAVPPRDAGKTTPRPAPDGSGNEFLALAEMTDQDAEADNLDMAQWMALNLSPALVSAIAKLGFTAPTAIQKQAIPEIIAGEDVIGKAQTGSGKTLAFGIPIVDKWLEQNERTHAESDDDDDDGDDRKPQASKPPMALVLSPTRELAKQIGSHIKAVCDGLPASPHVCVVTGGLSVQKQQRQLAKADIVVGTPGRLWEVLDGDAALQQQFTKIQFLVIDEADRLFKAGQFKEAESIIGALDRRRPAADGYSDGSDPDDAADDAARDTAHRQTLVFSATFDKDLQTQLAGKGRGPKPGSQEEKMAYLTKCLRFRGEPKFIDVNPASRMADNLCEGLIECGAMEKDLYLYTVLLLNPGRRTLVFTNSISAVRRITPLLQNLNQAAVPLHSQMMQKARLRSLERFAAARHAVLVATDVAARGLDIQQVDQVIHYHVPRAADTYIHRSGRTARADRSGASILLCSPDEVLPTRRLAGKVHAERAPAGRKQHVIESLPVDRKVASRLKPRVDLAKKITDAMLAKEKAHSNDAWLRNAAEELGVDYDSDEFEATAASGWAGASRGGGRRRKEKEARALSKAEMGALKAQLRHELSQRVNLGVSERYITGGRVDVAQLLKERDNSVAGLFLGGGNLGLGL</sequence>
<evidence type="ECO:0000256" key="8">
    <source>
        <dbReference type="ARBA" id="ARBA00022884"/>
    </source>
</evidence>
<dbReference type="SMART" id="SM00487">
    <property type="entry name" value="DEXDc"/>
    <property type="match status" value="1"/>
</dbReference>
<evidence type="ECO:0000259" key="13">
    <source>
        <dbReference type="PROSITE" id="PS51192"/>
    </source>
</evidence>
<feature type="region of interest" description="Disordered" evidence="12">
    <location>
        <begin position="289"/>
        <end position="314"/>
    </location>
</feature>
<dbReference type="AlphaFoldDB" id="A0A1B5KYM8"/>
<dbReference type="InterPro" id="IPR027417">
    <property type="entry name" value="P-loop_NTPase"/>
</dbReference>
<reference evidence="16" key="1">
    <citation type="journal article" date="2016" name="Genome Announc.">
        <title>Genome Sequence of Ustilaginoidea virens IPU010, a Rice Pathogenic Fungus Causing False Smut.</title>
        <authorList>
            <person name="Kumagai T."/>
            <person name="Ishii T."/>
            <person name="Terai G."/>
            <person name="Umemura M."/>
            <person name="Machida M."/>
            <person name="Asai K."/>
        </authorList>
    </citation>
    <scope>NUCLEOTIDE SEQUENCE [LARGE SCALE GENOMIC DNA]</scope>
    <source>
        <strain evidence="16">IPU010</strain>
    </source>
</reference>
<dbReference type="PROSITE" id="PS00039">
    <property type="entry name" value="DEAD_ATP_HELICASE"/>
    <property type="match status" value="1"/>
</dbReference>
<evidence type="ECO:0000256" key="11">
    <source>
        <dbReference type="PROSITE-ProRule" id="PRU00552"/>
    </source>
</evidence>
<dbReference type="InterPro" id="IPR011545">
    <property type="entry name" value="DEAD/DEAH_box_helicase_dom"/>
</dbReference>
<evidence type="ECO:0000256" key="6">
    <source>
        <dbReference type="ARBA" id="ARBA00022806"/>
    </source>
</evidence>
<keyword evidence="3" id="KW-0690">Ribosome biogenesis</keyword>
<dbReference type="InterPro" id="IPR014001">
    <property type="entry name" value="Helicase_ATP-bd"/>
</dbReference>
<reference evidence="19" key="2">
    <citation type="journal article" date="2016" name="Genome Announc.">
        <title>Genome sequence of Ustilaginoidea virens IPU010, a rice pathogenic fungus causing false smut.</title>
        <authorList>
            <person name="Kumagai T."/>
            <person name="Ishii T."/>
            <person name="Terai G."/>
            <person name="Umemura M."/>
            <person name="Machida M."/>
            <person name="Asai K."/>
        </authorList>
    </citation>
    <scope>NUCLEOTIDE SEQUENCE [LARGE SCALE GENOMIC DNA]</scope>
    <source>
        <strain evidence="19">IPU010</strain>
    </source>
</reference>
<dbReference type="PROSITE" id="PS51195">
    <property type="entry name" value="Q_MOTIF"/>
    <property type="match status" value="1"/>
</dbReference>
<feature type="region of interest" description="Disordered" evidence="12">
    <location>
        <begin position="1"/>
        <end position="53"/>
    </location>
</feature>
<dbReference type="InterPro" id="IPR014014">
    <property type="entry name" value="RNA_helicase_DEAD_Q_motif"/>
</dbReference>
<dbReference type="PANTHER" id="PTHR47959:SF1">
    <property type="entry name" value="ATP-DEPENDENT RNA HELICASE DBPA"/>
    <property type="match status" value="1"/>
</dbReference>
<dbReference type="EMBL" id="CP072756">
    <property type="protein sequence ID" value="QUC21369.1"/>
    <property type="molecule type" value="Genomic_DNA"/>
</dbReference>